<evidence type="ECO:0000313" key="1">
    <source>
        <dbReference type="EMBL" id="EFN65808.1"/>
    </source>
</evidence>
<organism evidence="2">
    <name type="scientific">Camponotus floridanus</name>
    <name type="common">Florida carpenter ant</name>
    <dbReference type="NCBI Taxonomy" id="104421"/>
    <lineage>
        <taxon>Eukaryota</taxon>
        <taxon>Metazoa</taxon>
        <taxon>Ecdysozoa</taxon>
        <taxon>Arthropoda</taxon>
        <taxon>Hexapoda</taxon>
        <taxon>Insecta</taxon>
        <taxon>Pterygota</taxon>
        <taxon>Neoptera</taxon>
        <taxon>Endopterygota</taxon>
        <taxon>Hymenoptera</taxon>
        <taxon>Apocrita</taxon>
        <taxon>Aculeata</taxon>
        <taxon>Formicoidea</taxon>
        <taxon>Formicidae</taxon>
        <taxon>Formicinae</taxon>
        <taxon>Camponotus</taxon>
    </lineage>
</organism>
<dbReference type="InParanoid" id="E2AL82"/>
<evidence type="ECO:0000313" key="2">
    <source>
        <dbReference type="Proteomes" id="UP000000311"/>
    </source>
</evidence>
<dbReference type="EMBL" id="GL440510">
    <property type="protein sequence ID" value="EFN65808.1"/>
    <property type="molecule type" value="Genomic_DNA"/>
</dbReference>
<sequence>MMGYGCFGNFQWSICKKDNASCDFCGEESDVIHNDVQMLTLATGNVVEGIHDILPVARVSILASLVVHILRSYAVWEPQSPAQNEIRRA</sequence>
<accession>E2AL82</accession>
<name>E2AL82_CAMFO</name>
<gene>
    <name evidence="1" type="ORF">EAG_05470</name>
</gene>
<dbReference type="Proteomes" id="UP000000311">
    <property type="component" value="Unassembled WGS sequence"/>
</dbReference>
<dbReference type="AlphaFoldDB" id="E2AL82"/>
<proteinExistence type="predicted"/>
<reference evidence="1 2" key="1">
    <citation type="journal article" date="2010" name="Science">
        <title>Genomic comparison of the ants Camponotus floridanus and Harpegnathos saltator.</title>
        <authorList>
            <person name="Bonasio R."/>
            <person name="Zhang G."/>
            <person name="Ye C."/>
            <person name="Mutti N.S."/>
            <person name="Fang X."/>
            <person name="Qin N."/>
            <person name="Donahue G."/>
            <person name="Yang P."/>
            <person name="Li Q."/>
            <person name="Li C."/>
            <person name="Zhang P."/>
            <person name="Huang Z."/>
            <person name="Berger S.L."/>
            <person name="Reinberg D."/>
            <person name="Wang J."/>
            <person name="Liebig J."/>
        </authorList>
    </citation>
    <scope>NUCLEOTIDE SEQUENCE [LARGE SCALE GENOMIC DNA]</scope>
    <source>
        <strain evidence="2">C129</strain>
    </source>
</reference>
<protein>
    <submittedName>
        <fullName evidence="1">Uncharacterized protein</fullName>
    </submittedName>
</protein>
<keyword evidence="2" id="KW-1185">Reference proteome</keyword>